<keyword evidence="2" id="KW-0472">Membrane</keyword>
<proteinExistence type="predicted"/>
<feature type="transmembrane region" description="Helical" evidence="2">
    <location>
        <begin position="174"/>
        <end position="194"/>
    </location>
</feature>
<dbReference type="InterPro" id="IPR019336">
    <property type="entry name" value="GPR180/TMEM145_TM"/>
</dbReference>
<evidence type="ECO:0000313" key="5">
    <source>
        <dbReference type="Proteomes" id="UP001642464"/>
    </source>
</evidence>
<keyword evidence="5" id="KW-1185">Reference proteome</keyword>
<dbReference type="Proteomes" id="UP001642464">
    <property type="component" value="Unassembled WGS sequence"/>
</dbReference>
<dbReference type="Pfam" id="PF10192">
    <property type="entry name" value="GPR180-TMEM145_TM"/>
    <property type="match status" value="2"/>
</dbReference>
<feature type="region of interest" description="Disordered" evidence="1">
    <location>
        <begin position="399"/>
        <end position="426"/>
    </location>
</feature>
<accession>A0ABP0M5H1</accession>
<sequence length="426" mass="48542">MSGLSPLRGLRKTFEVQMAERATAVSWRSKISGLHNHSWGTLEVGLHLKVWLQHRYRQLQFEASCFRRGKAGRFNQNVTLFLETYLDEDWNEVMSIEDPCQRKKKSRSSMSVSVPLDGRWSETLRRTVRNNVRSHIWYFAVLDCAKKTENSRKFEYEMTHLNEGGSHFTVETRWTLPSNVLSLVCFVAFSGLFAKRCLAEMTSVGRLHMVIWALVVVVAMQLLAQSLHALHLWRYSYNGTGVRPFEILAEISFILSQLVQSALLLLIGYGYTLIPVDVDPATVLGKRDKQAKHASERGLTSSQALRLASFAVFLWCLKSTMTGAPYRIRGLLSMFAFVGALYFIGPPFLVMLVSVFAPYWRPPILNTSLMLLQIGTAWWLHNQFLSRGEYFKVSELNSSSLPGGTPRSPRTPLESPTRSPQRDKRD</sequence>
<feature type="transmembrane region" description="Helical" evidence="2">
    <location>
        <begin position="206"/>
        <end position="227"/>
    </location>
</feature>
<keyword evidence="2" id="KW-0812">Transmembrane</keyword>
<organism evidence="4 5">
    <name type="scientific">Durusdinium trenchii</name>
    <dbReference type="NCBI Taxonomy" id="1381693"/>
    <lineage>
        <taxon>Eukaryota</taxon>
        <taxon>Sar</taxon>
        <taxon>Alveolata</taxon>
        <taxon>Dinophyceae</taxon>
        <taxon>Suessiales</taxon>
        <taxon>Symbiodiniaceae</taxon>
        <taxon>Durusdinium</taxon>
    </lineage>
</organism>
<evidence type="ECO:0000259" key="3">
    <source>
        <dbReference type="Pfam" id="PF10192"/>
    </source>
</evidence>
<dbReference type="EMBL" id="CAXAMM010019713">
    <property type="protein sequence ID" value="CAK9046296.1"/>
    <property type="molecule type" value="Genomic_DNA"/>
</dbReference>
<reference evidence="4 5" key="1">
    <citation type="submission" date="2024-02" db="EMBL/GenBank/DDBJ databases">
        <authorList>
            <person name="Chen Y."/>
            <person name="Shah S."/>
            <person name="Dougan E. K."/>
            <person name="Thang M."/>
            <person name="Chan C."/>
        </authorList>
    </citation>
    <scope>NUCLEOTIDE SEQUENCE [LARGE SCALE GENOMIC DNA]</scope>
</reference>
<feature type="transmembrane region" description="Helical" evidence="2">
    <location>
        <begin position="363"/>
        <end position="380"/>
    </location>
</feature>
<evidence type="ECO:0000256" key="1">
    <source>
        <dbReference type="SAM" id="MobiDB-lite"/>
    </source>
</evidence>
<dbReference type="PANTHER" id="PTHR23252:SF24">
    <property type="entry name" value="TRANSMEMBRANE PROTEIN 145"/>
    <property type="match status" value="1"/>
</dbReference>
<protein>
    <recommendedName>
        <fullName evidence="3">GPR180/TMEM145 transmembrane domain-containing protein</fullName>
    </recommendedName>
</protein>
<comment type="caution">
    <text evidence="4">The sequence shown here is derived from an EMBL/GenBank/DDBJ whole genome shotgun (WGS) entry which is preliminary data.</text>
</comment>
<feature type="transmembrane region" description="Helical" evidence="2">
    <location>
        <begin position="247"/>
        <end position="267"/>
    </location>
</feature>
<feature type="domain" description="GPR180/TMEM145 transmembrane" evidence="3">
    <location>
        <begin position="304"/>
        <end position="373"/>
    </location>
</feature>
<feature type="transmembrane region" description="Helical" evidence="2">
    <location>
        <begin position="331"/>
        <end position="357"/>
    </location>
</feature>
<evidence type="ECO:0000313" key="4">
    <source>
        <dbReference type="EMBL" id="CAK9046296.1"/>
    </source>
</evidence>
<dbReference type="InterPro" id="IPR047831">
    <property type="entry name" value="GPR180/TMEM145"/>
</dbReference>
<dbReference type="PANTHER" id="PTHR23252">
    <property type="entry name" value="INTIMAL THICKNESS RECEPTOR-RELATED"/>
    <property type="match status" value="1"/>
</dbReference>
<keyword evidence="2" id="KW-1133">Transmembrane helix</keyword>
<evidence type="ECO:0000256" key="2">
    <source>
        <dbReference type="SAM" id="Phobius"/>
    </source>
</evidence>
<name>A0ABP0M5H1_9DINO</name>
<gene>
    <name evidence="4" type="ORF">SCF082_LOCUS26083</name>
</gene>
<feature type="domain" description="GPR180/TMEM145 transmembrane" evidence="3">
    <location>
        <begin position="196"/>
        <end position="274"/>
    </location>
</feature>